<proteinExistence type="inferred from homology"/>
<feature type="non-terminal residue" evidence="5">
    <location>
        <position position="70"/>
    </location>
</feature>
<comment type="caution">
    <text evidence="3">Lacks conserved residue(s) required for the propagation of feature annotation.</text>
</comment>
<keyword evidence="6" id="KW-1185">Reference proteome</keyword>
<dbReference type="GO" id="GO:0048731">
    <property type="term" value="P:system development"/>
    <property type="evidence" value="ECO:0007669"/>
    <property type="project" value="UniProtKB-ARBA"/>
</dbReference>
<comment type="similarity">
    <text evidence="3">Belongs to the TRAFAC class myosin-kinesin ATPase superfamily. Kinesin family.</text>
</comment>
<protein>
    <recommendedName>
        <fullName evidence="4">Kinesin motor domain-containing protein</fullName>
    </recommendedName>
</protein>
<evidence type="ECO:0000256" key="1">
    <source>
        <dbReference type="ARBA" id="ARBA00022741"/>
    </source>
</evidence>
<accession>A0ABD0R7I9</accession>
<reference evidence="5 6" key="1">
    <citation type="submission" date="2024-05" db="EMBL/GenBank/DDBJ databases">
        <title>Genome sequencing and assembly of Indian major carp, Cirrhinus mrigala (Hamilton, 1822).</title>
        <authorList>
            <person name="Mohindra V."/>
            <person name="Chowdhury L.M."/>
            <person name="Lal K."/>
            <person name="Jena J.K."/>
        </authorList>
    </citation>
    <scope>NUCLEOTIDE SEQUENCE [LARGE SCALE GENOMIC DNA]</scope>
    <source>
        <strain evidence="5">CM1030</strain>
        <tissue evidence="5">Blood</tissue>
    </source>
</reference>
<dbReference type="Gene3D" id="3.40.850.10">
    <property type="entry name" value="Kinesin motor domain"/>
    <property type="match status" value="1"/>
</dbReference>
<name>A0ABD0R7I9_CIRMR</name>
<dbReference type="InterPro" id="IPR001752">
    <property type="entry name" value="Kinesin_motor_dom"/>
</dbReference>
<keyword evidence="1" id="KW-0547">Nucleotide-binding</keyword>
<dbReference type="GO" id="GO:0005524">
    <property type="term" value="F:ATP binding"/>
    <property type="evidence" value="ECO:0007669"/>
    <property type="project" value="UniProtKB-KW"/>
</dbReference>
<dbReference type="Proteomes" id="UP001529510">
    <property type="component" value="Unassembled WGS sequence"/>
</dbReference>
<dbReference type="SUPFAM" id="SSF52540">
    <property type="entry name" value="P-loop containing nucleoside triphosphate hydrolases"/>
    <property type="match status" value="1"/>
</dbReference>
<keyword evidence="2" id="KW-0067">ATP-binding</keyword>
<evidence type="ECO:0000313" key="6">
    <source>
        <dbReference type="Proteomes" id="UP001529510"/>
    </source>
</evidence>
<sequence length="70" mass="7765">VSAYMLELYNDRLQDLFVSPAEAFSKRIEIKRDRKGLVFAQGAETKEAASAGELFALFEQGCANRHIAAT</sequence>
<feature type="domain" description="Kinesin motor" evidence="4">
    <location>
        <begin position="1"/>
        <end position="70"/>
    </location>
</feature>
<gene>
    <name evidence="5" type="ORF">M9458_011921</name>
</gene>
<feature type="non-terminal residue" evidence="5">
    <location>
        <position position="1"/>
    </location>
</feature>
<organism evidence="5 6">
    <name type="scientific">Cirrhinus mrigala</name>
    <name type="common">Mrigala</name>
    <dbReference type="NCBI Taxonomy" id="683832"/>
    <lineage>
        <taxon>Eukaryota</taxon>
        <taxon>Metazoa</taxon>
        <taxon>Chordata</taxon>
        <taxon>Craniata</taxon>
        <taxon>Vertebrata</taxon>
        <taxon>Euteleostomi</taxon>
        <taxon>Actinopterygii</taxon>
        <taxon>Neopterygii</taxon>
        <taxon>Teleostei</taxon>
        <taxon>Ostariophysi</taxon>
        <taxon>Cypriniformes</taxon>
        <taxon>Cyprinidae</taxon>
        <taxon>Labeoninae</taxon>
        <taxon>Labeonini</taxon>
        <taxon>Cirrhinus</taxon>
    </lineage>
</organism>
<evidence type="ECO:0000259" key="4">
    <source>
        <dbReference type="PROSITE" id="PS50067"/>
    </source>
</evidence>
<evidence type="ECO:0000256" key="2">
    <source>
        <dbReference type="ARBA" id="ARBA00022840"/>
    </source>
</evidence>
<evidence type="ECO:0000313" key="5">
    <source>
        <dbReference type="EMBL" id="KAL0193625.1"/>
    </source>
</evidence>
<dbReference type="Pfam" id="PF00225">
    <property type="entry name" value="Kinesin"/>
    <property type="match status" value="1"/>
</dbReference>
<dbReference type="EMBL" id="JAMKFB020000005">
    <property type="protein sequence ID" value="KAL0193625.1"/>
    <property type="molecule type" value="Genomic_DNA"/>
</dbReference>
<dbReference type="AlphaFoldDB" id="A0ABD0R7I9"/>
<dbReference type="InterPro" id="IPR027417">
    <property type="entry name" value="P-loop_NTPase"/>
</dbReference>
<evidence type="ECO:0000256" key="3">
    <source>
        <dbReference type="PROSITE-ProRule" id="PRU00283"/>
    </source>
</evidence>
<dbReference type="InterPro" id="IPR036961">
    <property type="entry name" value="Kinesin_motor_dom_sf"/>
</dbReference>
<comment type="caution">
    <text evidence="5">The sequence shown here is derived from an EMBL/GenBank/DDBJ whole genome shotgun (WGS) entry which is preliminary data.</text>
</comment>
<dbReference type="PROSITE" id="PS50067">
    <property type="entry name" value="KINESIN_MOTOR_2"/>
    <property type="match status" value="1"/>
</dbReference>